<feature type="transmembrane region" description="Helical" evidence="1">
    <location>
        <begin position="106"/>
        <end position="126"/>
    </location>
</feature>
<reference evidence="2 3" key="1">
    <citation type="journal article" date="2014" name="Environ. Microbiol.">
        <title>Insights into organohalide respiration and the versatile catabolism of Sulfurospirillum multivorans gained from comparative genomics and physiological studies.</title>
        <authorList>
            <person name="Goris T."/>
            <person name="Schubert T."/>
            <person name="Gadkari J."/>
            <person name="Wubet T."/>
            <person name="Tarkka M."/>
            <person name="Buscot F."/>
            <person name="Adrian L."/>
            <person name="Diekert G."/>
        </authorList>
    </citation>
    <scope>NUCLEOTIDE SEQUENCE [LARGE SCALE GENOMIC DNA]</scope>
    <source>
        <strain evidence="3">DM 12446 / JCM 15788 / NBRC 109480</strain>
    </source>
</reference>
<feature type="transmembrane region" description="Helical" evidence="1">
    <location>
        <begin position="44"/>
        <end position="67"/>
    </location>
</feature>
<dbReference type="KEGG" id="smul:SMUL_1174"/>
<name>A0AA86ALI1_SULMK</name>
<feature type="transmembrane region" description="Helical" evidence="1">
    <location>
        <begin position="12"/>
        <end position="32"/>
    </location>
</feature>
<evidence type="ECO:0000313" key="2">
    <source>
        <dbReference type="EMBL" id="AHJ12439.1"/>
    </source>
</evidence>
<evidence type="ECO:0000256" key="1">
    <source>
        <dbReference type="SAM" id="Phobius"/>
    </source>
</evidence>
<accession>A0AA86ALI1</accession>
<keyword evidence="1" id="KW-1133">Transmembrane helix</keyword>
<organism evidence="2 3">
    <name type="scientific">Sulfurospirillum multivorans (strain DM 12446 / JCM 15788 / NBRC 109480)</name>
    <dbReference type="NCBI Taxonomy" id="1150621"/>
    <lineage>
        <taxon>Bacteria</taxon>
        <taxon>Pseudomonadati</taxon>
        <taxon>Campylobacterota</taxon>
        <taxon>Epsilonproteobacteria</taxon>
        <taxon>Campylobacterales</taxon>
        <taxon>Sulfurospirillaceae</taxon>
        <taxon>Sulfurospirillum</taxon>
    </lineage>
</organism>
<evidence type="ECO:0000313" key="3">
    <source>
        <dbReference type="Proteomes" id="UP000019322"/>
    </source>
</evidence>
<dbReference type="AlphaFoldDB" id="A0AA86ALI1"/>
<gene>
    <name evidence="2" type="ORF">SMUL_1174</name>
</gene>
<proteinExistence type="predicted"/>
<dbReference type="RefSeq" id="WP_025344324.1">
    <property type="nucleotide sequence ID" value="NZ_CP007201.1"/>
</dbReference>
<keyword evidence="1" id="KW-0472">Membrane</keyword>
<keyword evidence="1" id="KW-0812">Transmembrane</keyword>
<sequence>MPFLISVSAFFSRIWGFFSSGGPLMAFFVWLGKKLVMKFGMVPVQFTITALFFSSKAFFFLSCLDLIRRLYNKFKELFDTLPSSISSTPSLDIPFKVLQSTRIIDAFLDAFSFFVLVFSSLLLIYISKVATKALEQIKNDFHKMSMLMMA</sequence>
<dbReference type="Proteomes" id="UP000019322">
    <property type="component" value="Chromosome"/>
</dbReference>
<dbReference type="EMBL" id="CP007201">
    <property type="protein sequence ID" value="AHJ12439.1"/>
    <property type="molecule type" value="Genomic_DNA"/>
</dbReference>
<protein>
    <submittedName>
        <fullName evidence="2">Uncharacterized protein</fullName>
    </submittedName>
</protein>